<dbReference type="OrthoDB" id="10302546at2759"/>
<dbReference type="EMBL" id="JH767134">
    <property type="protein sequence ID" value="EQC41142.1"/>
    <property type="molecule type" value="Genomic_DNA"/>
</dbReference>
<dbReference type="RefSeq" id="XP_008604856.1">
    <property type="nucleotide sequence ID" value="XM_008606634.1"/>
</dbReference>
<dbReference type="GeneID" id="19941847"/>
<gene>
    <name evidence="2" type="ORF">SDRG_01120</name>
</gene>
<dbReference type="Proteomes" id="UP000030762">
    <property type="component" value="Unassembled WGS sequence"/>
</dbReference>
<evidence type="ECO:0000256" key="1">
    <source>
        <dbReference type="SAM" id="MobiDB-lite"/>
    </source>
</evidence>
<dbReference type="VEuPathDB" id="FungiDB:SDRG_01120"/>
<sequence>MDANAGEAYVLEMLDLSSLDYSLQWSPEEADLLSSLVSTTDEEPAPTAKSKQSEALRRHRQKKREEQAELKRAAQELEEKLHLLQQTKALRDILQPPTKWQALATNEARLRHEATVENKQLKERVQEHMVTVQTFASLLDKTWQQSKAMAYVSGPAEKKWEQLVLVADPTLRVRGMHAMLDRERARIESAFVEAGLVDVVDEVQKHVSQYTHNNSLEFHTILHRHTPLSLHALLEGTWNVLRGTVTIQNLPRYCKHLEDIDADTTYASGWLDHPLGQFQRRVLCKQYVSEVNGRAQCIIICRSIEDDELAPYDASSPHANELSWTFMEANPEGGTTVKYFQKLRPSAWTAATPMSSHWADRLEKHSQQVRHAVHQYLDHFGATRAPQQ</sequence>
<dbReference type="InParanoid" id="T0SE36"/>
<reference evidence="2 3" key="1">
    <citation type="submission" date="2012-04" db="EMBL/GenBank/DDBJ databases">
        <title>The Genome Sequence of Saprolegnia declina VS20.</title>
        <authorList>
            <consortium name="The Broad Institute Genome Sequencing Platform"/>
            <person name="Russ C."/>
            <person name="Nusbaum C."/>
            <person name="Tyler B."/>
            <person name="van West P."/>
            <person name="Dieguez-Uribeondo J."/>
            <person name="de Bruijn I."/>
            <person name="Tripathy S."/>
            <person name="Jiang R."/>
            <person name="Young S.K."/>
            <person name="Zeng Q."/>
            <person name="Gargeya S."/>
            <person name="Fitzgerald M."/>
            <person name="Haas B."/>
            <person name="Abouelleil A."/>
            <person name="Alvarado L."/>
            <person name="Arachchi H.M."/>
            <person name="Berlin A."/>
            <person name="Chapman S.B."/>
            <person name="Goldberg J."/>
            <person name="Griggs A."/>
            <person name="Gujja S."/>
            <person name="Hansen M."/>
            <person name="Howarth C."/>
            <person name="Imamovic A."/>
            <person name="Larimer J."/>
            <person name="McCowen C."/>
            <person name="Montmayeur A."/>
            <person name="Murphy C."/>
            <person name="Neiman D."/>
            <person name="Pearson M."/>
            <person name="Priest M."/>
            <person name="Roberts A."/>
            <person name="Saif S."/>
            <person name="Shea T."/>
            <person name="Sisk P."/>
            <person name="Sykes S."/>
            <person name="Wortman J."/>
            <person name="Nusbaum C."/>
            <person name="Birren B."/>
        </authorList>
    </citation>
    <scope>NUCLEOTIDE SEQUENCE [LARGE SCALE GENOMIC DNA]</scope>
    <source>
        <strain evidence="2 3">VS20</strain>
    </source>
</reference>
<organism evidence="2 3">
    <name type="scientific">Saprolegnia diclina (strain VS20)</name>
    <dbReference type="NCBI Taxonomy" id="1156394"/>
    <lineage>
        <taxon>Eukaryota</taxon>
        <taxon>Sar</taxon>
        <taxon>Stramenopiles</taxon>
        <taxon>Oomycota</taxon>
        <taxon>Saprolegniomycetes</taxon>
        <taxon>Saprolegniales</taxon>
        <taxon>Saprolegniaceae</taxon>
        <taxon>Saprolegnia</taxon>
    </lineage>
</organism>
<dbReference type="OMA" id="LEFHTIL"/>
<dbReference type="CDD" id="cd14686">
    <property type="entry name" value="bZIP"/>
    <property type="match status" value="1"/>
</dbReference>
<accession>T0SE36</accession>
<feature type="region of interest" description="Disordered" evidence="1">
    <location>
        <begin position="35"/>
        <end position="66"/>
    </location>
</feature>
<evidence type="ECO:0000313" key="2">
    <source>
        <dbReference type="EMBL" id="EQC41142.1"/>
    </source>
</evidence>
<evidence type="ECO:0000313" key="3">
    <source>
        <dbReference type="Proteomes" id="UP000030762"/>
    </source>
</evidence>
<proteinExistence type="predicted"/>
<name>T0SE36_SAPDV</name>
<keyword evidence="3" id="KW-1185">Reference proteome</keyword>
<dbReference type="AlphaFoldDB" id="T0SE36"/>
<protein>
    <recommendedName>
        <fullName evidence="4">START domain-containing protein</fullName>
    </recommendedName>
</protein>
<evidence type="ECO:0008006" key="4">
    <source>
        <dbReference type="Google" id="ProtNLM"/>
    </source>
</evidence>